<evidence type="ECO:0000313" key="4">
    <source>
        <dbReference type="Proteomes" id="UP000756921"/>
    </source>
</evidence>
<feature type="domain" description="C2H2-type" evidence="2">
    <location>
        <begin position="136"/>
        <end position="159"/>
    </location>
</feature>
<feature type="compositionally biased region" description="Basic and acidic residues" evidence="1">
    <location>
        <begin position="28"/>
        <end position="39"/>
    </location>
</feature>
<name>A0A9P6KV08_9PLEO</name>
<feature type="region of interest" description="Disordered" evidence="1">
    <location>
        <begin position="1"/>
        <end position="71"/>
    </location>
</feature>
<dbReference type="EMBL" id="WJXW01000002">
    <property type="protein sequence ID" value="KAF9739870.1"/>
    <property type="molecule type" value="Genomic_DNA"/>
</dbReference>
<feature type="region of interest" description="Disordered" evidence="1">
    <location>
        <begin position="93"/>
        <end position="131"/>
    </location>
</feature>
<dbReference type="Proteomes" id="UP000756921">
    <property type="component" value="Unassembled WGS sequence"/>
</dbReference>
<sequence length="1098" mass="121218">MPPPRLTRPLRPWQPPSTSARARWLSHRPRDQSTPRRGDGAPGGGEPGQPATEAKPEADAEATSSSQDAPAAGWLRGLVASVSTLFEKPFSAPLSPTAPSPSPPLAPSKNQSAAPASSGHDAPPASASSEPPSATCCLVCHQTFRNPKQLRLHISREKHDQSWPAAENEQRLGRQLKSLKQMSTSGWYAARGMIHRHKEGKTCATCQTSLPTAEALVHHWLFNEACRKDESAFTSLFACWRCFKVFKSYAQAGEHVQSSPDCLGYIRARHTLTLIPEAERRYRQCTAALLAVSSELETFSSPRASSLAHGIHHSLLPLFSQSHEERDNAFLAMFYEHPRTVDAIKKLVSLEAQQQMKPSTSTTYITDSRPATRRMTHSTELPVAPTLEPGAHQRLPVAKSSSISQAAGVEPKSDSDAKRKAGDSTIRTGYPYDDTDPKSHDQFQGQNIVARKDAIPKGKSRNGLQKPPSHLRASSKSQARGPISVTSKSDSSSTKVVKAAPEYDPSLSGKDKPPTSFANPDDNNAELKLQIQYLAEQVRILNEKIVSQATSDAKVPSAKPIVALAIDSSTTQNVDEMSQSSADVASPSLPIMEQSTNHAPVRRHALRSQAQLSNERMKKVPGDNGSAQLAMSAPPSDPLSDVDIATESSTDGRRLVHETPAQAQIQTQARLMRTLHPPDASNVNARLTPRVDSQTAQIPSAPPSTETPLATGQMSEQSLLDELFPEASNYIQPHYDKSNPYPKLDLPSSSPIVSKSTRTHKKSIREKYFEAFKRSGEKLTALQLLHCSTELTESDLRRLMPQGQHIEGWAPDDDFNKIIPGRDPLSLERLPFYYLTFKTPEAAIRYQNNAYRLDRLSKLHGPTGSLSVIPPPPGLLENGEDLNAALSTYLLTAQGQPLRLNMVVQPYNPALARLIENGGYAPIVPSTTSAGKPIHKVLFYIEGYEPSPYDLYQIFMQDALNRGFTWPFLHDHLSIHRLRDIVDLKARFLALSSANPRASSMVKRKLEEMKSHDPYATFVSPTDSGEGDDVEDQDAQALSQVIMNRVYNRWVVEFSDEAGARRFARLWHRKVLPMQASVRNRTWRDVEEVRMCNAEYLW</sequence>
<feature type="region of interest" description="Disordered" evidence="1">
    <location>
        <begin position="691"/>
        <end position="710"/>
    </location>
</feature>
<feature type="region of interest" description="Disordered" evidence="1">
    <location>
        <begin position="610"/>
        <end position="644"/>
    </location>
</feature>
<keyword evidence="4" id="KW-1185">Reference proteome</keyword>
<feature type="compositionally biased region" description="Low complexity" evidence="1">
    <location>
        <begin position="484"/>
        <end position="498"/>
    </location>
</feature>
<dbReference type="OrthoDB" id="5332316at2759"/>
<feature type="compositionally biased region" description="Pro residues" evidence="1">
    <location>
        <begin position="96"/>
        <end position="106"/>
    </location>
</feature>
<evidence type="ECO:0000313" key="3">
    <source>
        <dbReference type="EMBL" id="KAF9739870.1"/>
    </source>
</evidence>
<organism evidence="3 4">
    <name type="scientific">Paraphaeosphaeria minitans</name>
    <dbReference type="NCBI Taxonomy" id="565426"/>
    <lineage>
        <taxon>Eukaryota</taxon>
        <taxon>Fungi</taxon>
        <taxon>Dikarya</taxon>
        <taxon>Ascomycota</taxon>
        <taxon>Pezizomycotina</taxon>
        <taxon>Dothideomycetes</taxon>
        <taxon>Pleosporomycetidae</taxon>
        <taxon>Pleosporales</taxon>
        <taxon>Massarineae</taxon>
        <taxon>Didymosphaeriaceae</taxon>
        <taxon>Paraphaeosphaeria</taxon>
    </lineage>
</organism>
<evidence type="ECO:0000259" key="2">
    <source>
        <dbReference type="PROSITE" id="PS00028"/>
    </source>
</evidence>
<reference evidence="3" key="1">
    <citation type="journal article" date="2020" name="Mol. Plant Microbe Interact.">
        <title>Genome Sequence of the Biocontrol Agent Coniothyrium minitans strain Conio (IMI 134523).</title>
        <authorList>
            <person name="Patel D."/>
            <person name="Shittu T.A."/>
            <person name="Baroncelli R."/>
            <person name="Muthumeenakshi S."/>
            <person name="Osborne T.H."/>
            <person name="Janganan T.K."/>
            <person name="Sreenivasaprasad S."/>
        </authorList>
    </citation>
    <scope>NUCLEOTIDE SEQUENCE</scope>
    <source>
        <strain evidence="3">Conio</strain>
    </source>
</reference>
<evidence type="ECO:0000256" key="1">
    <source>
        <dbReference type="SAM" id="MobiDB-lite"/>
    </source>
</evidence>
<feature type="compositionally biased region" description="Basic and acidic residues" evidence="1">
    <location>
        <begin position="411"/>
        <end position="422"/>
    </location>
</feature>
<dbReference type="PROSITE" id="PS00028">
    <property type="entry name" value="ZINC_FINGER_C2H2_1"/>
    <property type="match status" value="1"/>
</dbReference>
<feature type="compositionally biased region" description="Polar residues" evidence="1">
    <location>
        <begin position="352"/>
        <end position="366"/>
    </location>
</feature>
<dbReference type="AlphaFoldDB" id="A0A9P6KV08"/>
<feature type="compositionally biased region" description="Low complexity" evidence="1">
    <location>
        <begin position="122"/>
        <end position="131"/>
    </location>
</feature>
<proteinExistence type="predicted"/>
<protein>
    <recommendedName>
        <fullName evidence="2">C2H2-type domain-containing protein</fullName>
    </recommendedName>
</protein>
<accession>A0A9P6KV08</accession>
<feature type="region of interest" description="Disordered" evidence="1">
    <location>
        <begin position="352"/>
        <end position="522"/>
    </location>
</feature>
<gene>
    <name evidence="3" type="ORF">PMIN01_02505</name>
</gene>
<comment type="caution">
    <text evidence="3">The sequence shown here is derived from an EMBL/GenBank/DDBJ whole genome shotgun (WGS) entry which is preliminary data.</text>
</comment>
<dbReference type="InterPro" id="IPR013087">
    <property type="entry name" value="Znf_C2H2_type"/>
</dbReference>